<protein>
    <submittedName>
        <fullName evidence="3">Aminodeoxychorismate/anthranilate synthase component II</fullName>
    </submittedName>
</protein>
<dbReference type="PRINTS" id="PR00097">
    <property type="entry name" value="ANTSNTHASEII"/>
</dbReference>
<dbReference type="PANTHER" id="PTHR43418">
    <property type="entry name" value="MULTIFUNCTIONAL TRYPTOPHAN BIOSYNTHESIS PROTEIN-RELATED"/>
    <property type="match status" value="1"/>
</dbReference>
<proteinExistence type="predicted"/>
<evidence type="ECO:0000313" key="3">
    <source>
        <dbReference type="EMBL" id="NDW16368.1"/>
    </source>
</evidence>
<accession>A0A6N9TNY4</accession>
<feature type="domain" description="Glutamine amidotransferase" evidence="2">
    <location>
        <begin position="3"/>
        <end position="189"/>
    </location>
</feature>
<gene>
    <name evidence="3" type="ORF">GTQ48_12655</name>
</gene>
<reference evidence="3 4" key="1">
    <citation type="submission" date="2020-01" db="EMBL/GenBank/DDBJ databases">
        <title>Genomes of bacteria type strains.</title>
        <authorList>
            <person name="Chen J."/>
            <person name="Zhu S."/>
            <person name="Yang J."/>
        </authorList>
    </citation>
    <scope>NUCLEOTIDE SEQUENCE [LARGE SCALE GENOMIC DNA]</scope>
    <source>
        <strain evidence="3 4">LMG 24078</strain>
    </source>
</reference>
<sequence>MLLLIDNFDSFTHNLARYFLELGVNVKVVRNNAITLDEIAHLAPSQLVISPGPCTPNEAGISLQAIKRFAGTIPILGVCLGHQAIGQVFGASVVGAQEIKHGKVSELQHSDTGLLNGLPRAFNVTRYHSLVLKPESLPICLNADAWCTTNVGQKEIMAISHQSMPIWGVQYHPESLLTEYGHDVLAKFISLSK</sequence>
<organism evidence="3 4">
    <name type="scientific">Alteromonas genovensis</name>
    <dbReference type="NCBI Taxonomy" id="471225"/>
    <lineage>
        <taxon>Bacteria</taxon>
        <taxon>Pseudomonadati</taxon>
        <taxon>Pseudomonadota</taxon>
        <taxon>Gammaproteobacteria</taxon>
        <taxon>Alteromonadales</taxon>
        <taxon>Alteromonadaceae</taxon>
        <taxon>Alteromonas/Salinimonas group</taxon>
        <taxon>Alteromonas</taxon>
    </lineage>
</organism>
<name>A0A6N9TNY4_9ALTE</name>
<dbReference type="NCBIfam" id="TIGR00566">
    <property type="entry name" value="trpG_papA"/>
    <property type="match status" value="1"/>
</dbReference>
<comment type="caution">
    <text evidence="3">The sequence shown here is derived from an EMBL/GenBank/DDBJ whole genome shotgun (WGS) entry which is preliminary data.</text>
</comment>
<dbReference type="Gene3D" id="3.40.50.880">
    <property type="match status" value="1"/>
</dbReference>
<dbReference type="PANTHER" id="PTHR43418:SF4">
    <property type="entry name" value="MULTIFUNCTIONAL TRYPTOPHAN BIOSYNTHESIS PROTEIN"/>
    <property type="match status" value="1"/>
</dbReference>
<dbReference type="PROSITE" id="PS51273">
    <property type="entry name" value="GATASE_TYPE_1"/>
    <property type="match status" value="1"/>
</dbReference>
<dbReference type="SUPFAM" id="SSF52317">
    <property type="entry name" value="Class I glutamine amidotransferase-like"/>
    <property type="match status" value="1"/>
</dbReference>
<dbReference type="InterPro" id="IPR050472">
    <property type="entry name" value="Anth_synth/Amidotransfase"/>
</dbReference>
<dbReference type="Pfam" id="PF00117">
    <property type="entry name" value="GATase"/>
    <property type="match status" value="1"/>
</dbReference>
<evidence type="ECO:0000313" key="4">
    <source>
        <dbReference type="Proteomes" id="UP000471381"/>
    </source>
</evidence>
<dbReference type="InterPro" id="IPR017926">
    <property type="entry name" value="GATASE"/>
</dbReference>
<dbReference type="RefSeq" id="WP_163107007.1">
    <property type="nucleotide sequence ID" value="NZ_JAAAWO010000009.1"/>
</dbReference>
<dbReference type="GO" id="GO:0004049">
    <property type="term" value="F:anthranilate synthase activity"/>
    <property type="evidence" value="ECO:0007669"/>
    <property type="project" value="TreeGrafter"/>
</dbReference>
<dbReference type="CDD" id="cd01743">
    <property type="entry name" value="GATase1_Anthranilate_Synthase"/>
    <property type="match status" value="1"/>
</dbReference>
<dbReference type="FunFam" id="3.40.50.880:FF:000003">
    <property type="entry name" value="Anthranilate synthase component II"/>
    <property type="match status" value="1"/>
</dbReference>
<dbReference type="GO" id="GO:0000162">
    <property type="term" value="P:L-tryptophan biosynthetic process"/>
    <property type="evidence" value="ECO:0007669"/>
    <property type="project" value="TreeGrafter"/>
</dbReference>
<dbReference type="PRINTS" id="PR00096">
    <property type="entry name" value="GATASE"/>
</dbReference>
<evidence type="ECO:0000259" key="2">
    <source>
        <dbReference type="Pfam" id="PF00117"/>
    </source>
</evidence>
<dbReference type="GO" id="GO:0005829">
    <property type="term" value="C:cytosol"/>
    <property type="evidence" value="ECO:0007669"/>
    <property type="project" value="TreeGrafter"/>
</dbReference>
<dbReference type="AlphaFoldDB" id="A0A6N9TNY4"/>
<dbReference type="EMBL" id="JAAAWO010000009">
    <property type="protein sequence ID" value="NDW16368.1"/>
    <property type="molecule type" value="Genomic_DNA"/>
</dbReference>
<dbReference type="InterPro" id="IPR029062">
    <property type="entry name" value="Class_I_gatase-like"/>
</dbReference>
<dbReference type="Proteomes" id="UP000471381">
    <property type="component" value="Unassembled WGS sequence"/>
</dbReference>
<keyword evidence="4" id="KW-1185">Reference proteome</keyword>
<dbReference type="InterPro" id="IPR006221">
    <property type="entry name" value="TrpG/PapA_dom"/>
</dbReference>
<keyword evidence="1" id="KW-0315">Glutamine amidotransferase</keyword>
<evidence type="ECO:0000256" key="1">
    <source>
        <dbReference type="ARBA" id="ARBA00022962"/>
    </source>
</evidence>